<evidence type="ECO:0000259" key="1">
    <source>
        <dbReference type="PROSITE" id="PS50943"/>
    </source>
</evidence>
<protein>
    <submittedName>
        <fullName evidence="2">Helix-turn-helix transcriptional regulator</fullName>
    </submittedName>
</protein>
<gene>
    <name evidence="2" type="ORF">FPZ44_13985</name>
</gene>
<dbReference type="InterPro" id="IPR010982">
    <property type="entry name" value="Lambda_DNA-bd_dom_sf"/>
</dbReference>
<evidence type="ECO:0000313" key="3">
    <source>
        <dbReference type="Proteomes" id="UP000318102"/>
    </source>
</evidence>
<dbReference type="SUPFAM" id="SSF48452">
    <property type="entry name" value="TPR-like"/>
    <property type="match status" value="1"/>
</dbReference>
<feature type="domain" description="HTH cro/C1-type" evidence="1">
    <location>
        <begin position="9"/>
        <end position="64"/>
    </location>
</feature>
<dbReference type="PROSITE" id="PS50943">
    <property type="entry name" value="HTH_CROC1"/>
    <property type="match status" value="1"/>
</dbReference>
<dbReference type="Pfam" id="PF12844">
    <property type="entry name" value="HTH_19"/>
    <property type="match status" value="1"/>
</dbReference>
<dbReference type="Proteomes" id="UP000318102">
    <property type="component" value="Unassembled WGS sequence"/>
</dbReference>
<sequence>MIDTFADIIRHRRSNLKLTMDKLAEKASVNKSIISRIENGEVKKPEINTIKSLAEALEISYDEYIRIYISLERNAEVILKILQEAISISCPASLITEISTRYLEIPHIDSYDAIENIFTTAHDINHTSTKLALFNTVVNYSREHGVMPYIAKGMYQVYMIERNDFTNLQASYHFGENILNYVDFLNPKEKVYIHYYLAVHAYSLMRFEESVKLSEYVIKNATQEEHKALSIYNICISLYQLERFIESESYLEEYKKFNFSYISDTSTMLTGILNAKIGNLELALTQLHSCLKNTSDYNIIFIISELMEVYVKLDRIEDAISLLHYESRLIVSLNDERTTPSKRRRLAYFYRQVGTILLSRDIEQSFDYFLKSASEYMKVGMGKNALESVALINEAILENDSCLTTELIKKINITFKQIIEIS</sequence>
<dbReference type="InterPro" id="IPR011990">
    <property type="entry name" value="TPR-like_helical_dom_sf"/>
</dbReference>
<dbReference type="Gene3D" id="1.25.40.10">
    <property type="entry name" value="Tetratricopeptide repeat domain"/>
    <property type="match status" value="1"/>
</dbReference>
<proteinExistence type="predicted"/>
<dbReference type="SUPFAM" id="SSF47413">
    <property type="entry name" value="lambda repressor-like DNA-binding domains"/>
    <property type="match status" value="1"/>
</dbReference>
<dbReference type="AlphaFoldDB" id="A0A559J2F9"/>
<accession>A0A559J2F9</accession>
<dbReference type="OrthoDB" id="2508844at2"/>
<keyword evidence="3" id="KW-1185">Reference proteome</keyword>
<dbReference type="RefSeq" id="WP_144991154.1">
    <property type="nucleotide sequence ID" value="NZ_VNJK01000001.1"/>
</dbReference>
<dbReference type="Gene3D" id="1.10.260.40">
    <property type="entry name" value="lambda repressor-like DNA-binding domains"/>
    <property type="match status" value="1"/>
</dbReference>
<dbReference type="SMART" id="SM00530">
    <property type="entry name" value="HTH_XRE"/>
    <property type="match status" value="1"/>
</dbReference>
<dbReference type="InterPro" id="IPR001387">
    <property type="entry name" value="Cro/C1-type_HTH"/>
</dbReference>
<dbReference type="EMBL" id="VNJK01000001">
    <property type="protein sequence ID" value="TVX94068.1"/>
    <property type="molecule type" value="Genomic_DNA"/>
</dbReference>
<evidence type="ECO:0000313" key="2">
    <source>
        <dbReference type="EMBL" id="TVX94068.1"/>
    </source>
</evidence>
<dbReference type="CDD" id="cd00093">
    <property type="entry name" value="HTH_XRE"/>
    <property type="match status" value="1"/>
</dbReference>
<organism evidence="2 3">
    <name type="scientific">Paenibacillus agilis</name>
    <dbReference type="NCBI Taxonomy" id="3020863"/>
    <lineage>
        <taxon>Bacteria</taxon>
        <taxon>Bacillati</taxon>
        <taxon>Bacillota</taxon>
        <taxon>Bacilli</taxon>
        <taxon>Bacillales</taxon>
        <taxon>Paenibacillaceae</taxon>
        <taxon>Paenibacillus</taxon>
    </lineage>
</organism>
<dbReference type="GO" id="GO:0003677">
    <property type="term" value="F:DNA binding"/>
    <property type="evidence" value="ECO:0007669"/>
    <property type="project" value="InterPro"/>
</dbReference>
<reference evidence="2 3" key="1">
    <citation type="submission" date="2019-07" db="EMBL/GenBank/DDBJ databases">
        <authorList>
            <person name="Kim J."/>
        </authorList>
    </citation>
    <scope>NUCLEOTIDE SEQUENCE [LARGE SCALE GENOMIC DNA]</scope>
    <source>
        <strain evidence="2 3">N4</strain>
    </source>
</reference>
<comment type="caution">
    <text evidence="2">The sequence shown here is derived from an EMBL/GenBank/DDBJ whole genome shotgun (WGS) entry which is preliminary data.</text>
</comment>
<name>A0A559J2F9_9BACL</name>